<dbReference type="PANTHER" id="PTHR43031">
    <property type="entry name" value="FAD-DEPENDENT OXIDOREDUCTASE"/>
    <property type="match status" value="1"/>
</dbReference>
<dbReference type="EMBL" id="JBHSBC010000015">
    <property type="protein sequence ID" value="MFC3981900.1"/>
    <property type="molecule type" value="Genomic_DNA"/>
</dbReference>
<gene>
    <name evidence="2" type="ORF">ACFOYY_17295</name>
</gene>
<dbReference type="SMART" id="SM00450">
    <property type="entry name" value="RHOD"/>
    <property type="match status" value="1"/>
</dbReference>
<reference evidence="3" key="1">
    <citation type="journal article" date="2019" name="Int. J. Syst. Evol. Microbiol.">
        <title>The Global Catalogue of Microorganisms (GCM) 10K type strain sequencing project: providing services to taxonomists for standard genome sequencing and annotation.</title>
        <authorList>
            <consortium name="The Broad Institute Genomics Platform"/>
            <consortium name="The Broad Institute Genome Sequencing Center for Infectious Disease"/>
            <person name="Wu L."/>
            <person name="Ma J."/>
        </authorList>
    </citation>
    <scope>NUCLEOTIDE SEQUENCE [LARGE SCALE GENOMIC DNA]</scope>
    <source>
        <strain evidence="3">TBRC 7912</strain>
    </source>
</reference>
<dbReference type="PROSITE" id="PS50206">
    <property type="entry name" value="RHODANESE_3"/>
    <property type="match status" value="1"/>
</dbReference>
<dbReference type="Proteomes" id="UP001595698">
    <property type="component" value="Unassembled WGS sequence"/>
</dbReference>
<organism evidence="2 3">
    <name type="scientific">Streptosporangium jomthongense</name>
    <dbReference type="NCBI Taxonomy" id="1193683"/>
    <lineage>
        <taxon>Bacteria</taxon>
        <taxon>Bacillati</taxon>
        <taxon>Actinomycetota</taxon>
        <taxon>Actinomycetes</taxon>
        <taxon>Streptosporangiales</taxon>
        <taxon>Streptosporangiaceae</taxon>
        <taxon>Streptosporangium</taxon>
    </lineage>
</organism>
<proteinExistence type="predicted"/>
<dbReference type="RefSeq" id="WP_362781746.1">
    <property type="nucleotide sequence ID" value="NZ_JBHSBC010000015.1"/>
</dbReference>
<evidence type="ECO:0000313" key="2">
    <source>
        <dbReference type="EMBL" id="MFC3981900.1"/>
    </source>
</evidence>
<protein>
    <submittedName>
        <fullName evidence="2">Rhodanese-like domain-containing protein</fullName>
    </submittedName>
</protein>
<evidence type="ECO:0000259" key="1">
    <source>
        <dbReference type="PROSITE" id="PS50206"/>
    </source>
</evidence>
<dbReference type="PANTHER" id="PTHR43031:SF1">
    <property type="entry name" value="PYRIDINE NUCLEOTIDE-DISULPHIDE OXIDOREDUCTASE"/>
    <property type="match status" value="1"/>
</dbReference>
<comment type="caution">
    <text evidence="2">The sequence shown here is derived from an EMBL/GenBank/DDBJ whole genome shotgun (WGS) entry which is preliminary data.</text>
</comment>
<sequence>MSAPSSAVTAVPAAESTTAIAHFAARLAFETDVSDVAADLAAGVPDVVVVDTRGVQAWLQGHVAGAVHLPTGEIAARAAEVVPTGATVVTYCWGPGCNGATRAALEFARLGHPVKEMIGGFEYWAREGLPVETSEGVSRRAPDPLTAPVLGVSCAC</sequence>
<dbReference type="Pfam" id="PF00581">
    <property type="entry name" value="Rhodanese"/>
    <property type="match status" value="1"/>
</dbReference>
<dbReference type="Gene3D" id="3.40.250.10">
    <property type="entry name" value="Rhodanese-like domain"/>
    <property type="match status" value="1"/>
</dbReference>
<dbReference type="SUPFAM" id="SSF52821">
    <property type="entry name" value="Rhodanese/Cell cycle control phosphatase"/>
    <property type="match status" value="1"/>
</dbReference>
<evidence type="ECO:0000313" key="3">
    <source>
        <dbReference type="Proteomes" id="UP001595698"/>
    </source>
</evidence>
<name>A0ABV8F1L5_9ACTN</name>
<dbReference type="InterPro" id="IPR001763">
    <property type="entry name" value="Rhodanese-like_dom"/>
</dbReference>
<feature type="domain" description="Rhodanese" evidence="1">
    <location>
        <begin position="43"/>
        <end position="133"/>
    </location>
</feature>
<dbReference type="InterPro" id="IPR036873">
    <property type="entry name" value="Rhodanese-like_dom_sf"/>
</dbReference>
<dbReference type="InterPro" id="IPR050229">
    <property type="entry name" value="GlpE_sulfurtransferase"/>
</dbReference>
<accession>A0ABV8F1L5</accession>
<keyword evidence="3" id="KW-1185">Reference proteome</keyword>